<dbReference type="RefSeq" id="WP_066355250.1">
    <property type="nucleotide sequence ID" value="NZ_CBCSFJ010000011.1"/>
</dbReference>
<dbReference type="Pfam" id="PF13665">
    <property type="entry name" value="Tox-PAAR-like"/>
    <property type="match status" value="1"/>
</dbReference>
<dbReference type="Proteomes" id="UP000092213">
    <property type="component" value="Chromosome"/>
</dbReference>
<accession>A0A193FL96</accession>
<dbReference type="CDD" id="cd14740">
    <property type="entry name" value="PAAR_4"/>
    <property type="match status" value="1"/>
</dbReference>
<keyword evidence="3" id="KW-1185">Reference proteome</keyword>
<name>A0A193FL96_9BORD</name>
<organism evidence="2 4">
    <name type="scientific">Bordetella bronchialis</name>
    <dbReference type="NCBI Taxonomy" id="463025"/>
    <lineage>
        <taxon>Bacteria</taxon>
        <taxon>Pseudomonadati</taxon>
        <taxon>Pseudomonadota</taxon>
        <taxon>Betaproteobacteria</taxon>
        <taxon>Burkholderiales</taxon>
        <taxon>Alcaligenaceae</taxon>
        <taxon>Bordetella</taxon>
    </lineage>
</organism>
<dbReference type="OrthoDB" id="5513456at2"/>
<gene>
    <name evidence="1" type="ORF">BAU06_21495</name>
    <name evidence="2" type="ORF">BAU08_22030</name>
</gene>
<reference evidence="3 4" key="1">
    <citation type="submission" date="2016-06" db="EMBL/GenBank/DDBJ databases">
        <title>Complete genome sequences of Bordetella bronchialis and Bordetella flabilis.</title>
        <authorList>
            <person name="LiPuma J.J."/>
            <person name="Spilker T."/>
        </authorList>
    </citation>
    <scope>NUCLEOTIDE SEQUENCE [LARGE SCALE GENOMIC DNA]</scope>
    <source>
        <strain evidence="2 4">AU17976</strain>
        <strain evidence="1 3">AU3182</strain>
    </source>
</reference>
<evidence type="ECO:0000313" key="2">
    <source>
        <dbReference type="EMBL" id="ANN73678.1"/>
    </source>
</evidence>
<sequence length="134" mass="13254">MFMLNTAGAMCTATVPDVCLTPAAPSPIPVPYPNIATTDMANPGTIVENVLVCGMPALNQSSVVMLSNGDQGGTAGGGVACGQIMGEAAFVTGSPTVMVGGPPGVRLTCMTTQNSNNTMGLVAAPSQTVVLLLG</sequence>
<evidence type="ECO:0000313" key="3">
    <source>
        <dbReference type="Proteomes" id="UP000091897"/>
    </source>
</evidence>
<dbReference type="KEGG" id="bbro:BAU06_21495"/>
<evidence type="ECO:0000313" key="4">
    <source>
        <dbReference type="Proteomes" id="UP000092213"/>
    </source>
</evidence>
<dbReference type="EMBL" id="CP016170">
    <property type="protein sequence ID" value="ANN68537.1"/>
    <property type="molecule type" value="Genomic_DNA"/>
</dbReference>
<dbReference type="STRING" id="463025.BAU08_22030"/>
<evidence type="ECO:0000313" key="1">
    <source>
        <dbReference type="EMBL" id="ANN68537.1"/>
    </source>
</evidence>
<dbReference type="Proteomes" id="UP000091897">
    <property type="component" value="Chromosome"/>
</dbReference>
<dbReference type="AlphaFoldDB" id="A0A193FL96"/>
<proteinExistence type="predicted"/>
<dbReference type="EMBL" id="CP016171">
    <property type="protein sequence ID" value="ANN73678.1"/>
    <property type="molecule type" value="Genomic_DNA"/>
</dbReference>
<protein>
    <submittedName>
        <fullName evidence="2">Type VI secretion protein</fullName>
    </submittedName>
</protein>